<comment type="function">
    <text evidence="1 4">Probably involved in ribonucleotide reductase function.</text>
</comment>
<dbReference type="InterPro" id="IPR029039">
    <property type="entry name" value="Flavoprotein-like_sf"/>
</dbReference>
<keyword evidence="6" id="KW-1185">Reference proteome</keyword>
<dbReference type="RefSeq" id="WP_055121373.1">
    <property type="nucleotide sequence ID" value="NZ_LKST01000001.1"/>
</dbReference>
<dbReference type="PANTHER" id="PTHR37297">
    <property type="entry name" value="PROTEIN NRDI"/>
    <property type="match status" value="1"/>
</dbReference>
<evidence type="ECO:0000256" key="3">
    <source>
        <dbReference type="ARBA" id="ARBA00020129"/>
    </source>
</evidence>
<organism evidence="5 6">
    <name type="scientific">Corynebacterium oculi</name>
    <dbReference type="NCBI Taxonomy" id="1544416"/>
    <lineage>
        <taxon>Bacteria</taxon>
        <taxon>Bacillati</taxon>
        <taxon>Actinomycetota</taxon>
        <taxon>Actinomycetes</taxon>
        <taxon>Mycobacteriales</taxon>
        <taxon>Corynebacteriaceae</taxon>
        <taxon>Corynebacterium</taxon>
    </lineage>
</organism>
<protein>
    <recommendedName>
        <fullName evidence="3 4">Protein NrdI</fullName>
    </recommendedName>
</protein>
<dbReference type="InterPro" id="IPR004465">
    <property type="entry name" value="RNR_NrdI"/>
</dbReference>
<dbReference type="HAMAP" id="MF_00128">
    <property type="entry name" value="NrdI"/>
    <property type="match status" value="1"/>
</dbReference>
<dbReference type="PIRSF" id="PIRSF005087">
    <property type="entry name" value="NrdI"/>
    <property type="match status" value="1"/>
</dbReference>
<dbReference type="Pfam" id="PF07972">
    <property type="entry name" value="Flavodoxin_NdrI"/>
    <property type="match status" value="1"/>
</dbReference>
<dbReference type="NCBIfam" id="TIGR00333">
    <property type="entry name" value="nrdI"/>
    <property type="match status" value="1"/>
</dbReference>
<dbReference type="PANTHER" id="PTHR37297:SF1">
    <property type="entry name" value="PROTEIN NRDI"/>
    <property type="match status" value="1"/>
</dbReference>
<reference evidence="5 6" key="1">
    <citation type="submission" date="2015-10" db="EMBL/GenBank/DDBJ databases">
        <title>Corynebacteirum lowii and Corynebacterium oculi species nova, derived from human clinical disease and and emended description of Corynebacterium mastiditis.</title>
        <authorList>
            <person name="Bernard K."/>
            <person name="Pacheco A.L."/>
            <person name="Mcdougall C."/>
            <person name="Burtx T."/>
            <person name="Weibe D."/>
            <person name="Tyler S."/>
            <person name="Olson A.B."/>
            <person name="Cnockaert M."/>
            <person name="Eguchi H."/>
            <person name="Kuwahara T."/>
            <person name="Nakayama-Imaohji H."/>
            <person name="Boudewijins M."/>
            <person name="Van Hoecke F."/>
            <person name="Bernier A.-M."/>
            <person name="Vandamme P."/>
        </authorList>
    </citation>
    <scope>NUCLEOTIDE SEQUENCE [LARGE SCALE GENOMIC DNA]</scope>
    <source>
        <strain evidence="5 6">NML 130210</strain>
    </source>
</reference>
<name>A0A0Q0YRG3_9CORY</name>
<dbReference type="InterPro" id="IPR020852">
    <property type="entry name" value="RNR_Ib_NrdI_bac"/>
</dbReference>
<dbReference type="EMBL" id="LKST01000001">
    <property type="protein sequence ID" value="KQB84973.1"/>
    <property type="molecule type" value="Genomic_DNA"/>
</dbReference>
<dbReference type="GO" id="GO:0010181">
    <property type="term" value="F:FMN binding"/>
    <property type="evidence" value="ECO:0007669"/>
    <property type="project" value="InterPro"/>
</dbReference>
<evidence type="ECO:0000256" key="1">
    <source>
        <dbReference type="ARBA" id="ARBA00003999"/>
    </source>
</evidence>
<dbReference type="AlphaFoldDB" id="A0A0Q0YRG3"/>
<evidence type="ECO:0000256" key="2">
    <source>
        <dbReference type="ARBA" id="ARBA00009942"/>
    </source>
</evidence>
<proteinExistence type="inferred from homology"/>
<dbReference type="OrthoDB" id="350535at2"/>
<sequence length="135" mass="15033">MNSRPPDIVYFSSASENTRRFVDKLHHAALRIPLRRGDAPIHPTRPFILITPSYGGGDPTRAVPKQVIRFLNDPAHRALLRGVITSGNTNFGSAYCCAGPLISYKCQVPELYRFELLGTSRDVANVQRILTERTA</sequence>
<dbReference type="PATRIC" id="fig|1544416.3.peg.106"/>
<evidence type="ECO:0000256" key="4">
    <source>
        <dbReference type="HAMAP-Rule" id="MF_00128"/>
    </source>
</evidence>
<evidence type="ECO:0000313" key="5">
    <source>
        <dbReference type="EMBL" id="KQB84973.1"/>
    </source>
</evidence>
<comment type="similarity">
    <text evidence="2 4">Belongs to the NrdI family.</text>
</comment>
<accession>A0A0Q0YRG3</accession>
<gene>
    <name evidence="5" type="primary">nrdI_2</name>
    <name evidence="4" type="synonym">nrdI</name>
    <name evidence="5" type="ORF">Cocul_00106</name>
</gene>
<comment type="caution">
    <text evidence="5">The sequence shown here is derived from an EMBL/GenBank/DDBJ whole genome shotgun (WGS) entry which is preliminary data.</text>
</comment>
<dbReference type="Gene3D" id="3.40.50.360">
    <property type="match status" value="1"/>
</dbReference>
<evidence type="ECO:0000313" key="6">
    <source>
        <dbReference type="Proteomes" id="UP000050517"/>
    </source>
</evidence>
<dbReference type="STRING" id="1544416.Cocul_00106"/>
<dbReference type="SUPFAM" id="SSF52218">
    <property type="entry name" value="Flavoproteins"/>
    <property type="match status" value="1"/>
</dbReference>
<dbReference type="Proteomes" id="UP000050517">
    <property type="component" value="Unassembled WGS sequence"/>
</dbReference>